<accession>A0A0E9RAI9</accession>
<evidence type="ECO:0000256" key="1">
    <source>
        <dbReference type="SAM" id="SignalP"/>
    </source>
</evidence>
<proteinExistence type="predicted"/>
<protein>
    <submittedName>
        <fullName evidence="2">Uncharacterized protein</fullName>
    </submittedName>
</protein>
<sequence length="61" mass="7023">MRCHISLGWQCFIIFFLPQNYTLPFNNCKCFNFCSIKILQMSLWLSQNLFPGVGPASVFTG</sequence>
<evidence type="ECO:0000313" key="2">
    <source>
        <dbReference type="EMBL" id="JAH25782.1"/>
    </source>
</evidence>
<reference evidence="2" key="2">
    <citation type="journal article" date="2015" name="Fish Shellfish Immunol.">
        <title>Early steps in the European eel (Anguilla anguilla)-Vibrio vulnificus interaction in the gills: Role of the RtxA13 toxin.</title>
        <authorList>
            <person name="Callol A."/>
            <person name="Pajuelo D."/>
            <person name="Ebbesson L."/>
            <person name="Teles M."/>
            <person name="MacKenzie S."/>
            <person name="Amaro C."/>
        </authorList>
    </citation>
    <scope>NUCLEOTIDE SEQUENCE</scope>
</reference>
<name>A0A0E9RAI9_ANGAN</name>
<keyword evidence="1" id="KW-0732">Signal</keyword>
<feature type="signal peptide" evidence="1">
    <location>
        <begin position="1"/>
        <end position="22"/>
    </location>
</feature>
<feature type="chain" id="PRO_5002431845" evidence="1">
    <location>
        <begin position="23"/>
        <end position="61"/>
    </location>
</feature>
<dbReference type="AlphaFoldDB" id="A0A0E9RAI9"/>
<dbReference type="EMBL" id="GBXM01082795">
    <property type="protein sequence ID" value="JAH25782.1"/>
    <property type="molecule type" value="Transcribed_RNA"/>
</dbReference>
<organism evidence="2">
    <name type="scientific">Anguilla anguilla</name>
    <name type="common">European freshwater eel</name>
    <name type="synonym">Muraena anguilla</name>
    <dbReference type="NCBI Taxonomy" id="7936"/>
    <lineage>
        <taxon>Eukaryota</taxon>
        <taxon>Metazoa</taxon>
        <taxon>Chordata</taxon>
        <taxon>Craniata</taxon>
        <taxon>Vertebrata</taxon>
        <taxon>Euteleostomi</taxon>
        <taxon>Actinopterygii</taxon>
        <taxon>Neopterygii</taxon>
        <taxon>Teleostei</taxon>
        <taxon>Anguilliformes</taxon>
        <taxon>Anguillidae</taxon>
        <taxon>Anguilla</taxon>
    </lineage>
</organism>
<reference evidence="2" key="1">
    <citation type="submission" date="2014-11" db="EMBL/GenBank/DDBJ databases">
        <authorList>
            <person name="Amaro Gonzalez C."/>
        </authorList>
    </citation>
    <scope>NUCLEOTIDE SEQUENCE</scope>
</reference>